<proteinExistence type="predicted"/>
<evidence type="ECO:0000313" key="2">
    <source>
        <dbReference type="EMBL" id="GAA4803818.1"/>
    </source>
</evidence>
<dbReference type="Proteomes" id="UP001499959">
    <property type="component" value="Unassembled WGS sequence"/>
</dbReference>
<evidence type="ECO:0000256" key="1">
    <source>
        <dbReference type="SAM" id="MobiDB-lite"/>
    </source>
</evidence>
<evidence type="ECO:0000313" key="3">
    <source>
        <dbReference type="Proteomes" id="UP001499959"/>
    </source>
</evidence>
<accession>A0ABP9C1Y9</accession>
<feature type="compositionally biased region" description="Low complexity" evidence="1">
    <location>
        <begin position="81"/>
        <end position="94"/>
    </location>
</feature>
<name>A0ABP9C1Y9_9GAMM</name>
<organism evidence="2 3">
    <name type="scientific">Lysobacter hankyongensis</name>
    <dbReference type="NCBI Taxonomy" id="1176535"/>
    <lineage>
        <taxon>Bacteria</taxon>
        <taxon>Pseudomonadati</taxon>
        <taxon>Pseudomonadota</taxon>
        <taxon>Gammaproteobacteria</taxon>
        <taxon>Lysobacterales</taxon>
        <taxon>Lysobacteraceae</taxon>
        <taxon>Lysobacter</taxon>
    </lineage>
</organism>
<reference evidence="3" key="1">
    <citation type="journal article" date="2019" name="Int. J. Syst. Evol. Microbiol.">
        <title>The Global Catalogue of Microorganisms (GCM) 10K type strain sequencing project: providing services to taxonomists for standard genome sequencing and annotation.</title>
        <authorList>
            <consortium name="The Broad Institute Genomics Platform"/>
            <consortium name="The Broad Institute Genome Sequencing Center for Infectious Disease"/>
            <person name="Wu L."/>
            <person name="Ma J."/>
        </authorList>
    </citation>
    <scope>NUCLEOTIDE SEQUENCE [LARGE SCALE GENOMIC DNA]</scope>
    <source>
        <strain evidence="3">JCM 18204</strain>
    </source>
</reference>
<sequence>MAPVKPLPVMVTRVPPVVGPWVGEMAVIEALEPLLASCDMVCVLRRKGIRIAGWCSRVLFRRRMRDAVDPLSMRPMVQDVARAGQSGRRAQRSATCPSQITA</sequence>
<dbReference type="EMBL" id="BAABJE010000018">
    <property type="protein sequence ID" value="GAA4803818.1"/>
    <property type="molecule type" value="Genomic_DNA"/>
</dbReference>
<gene>
    <name evidence="2" type="ORF">GCM10023307_33190</name>
</gene>
<protein>
    <submittedName>
        <fullName evidence="2">Uncharacterized protein</fullName>
    </submittedName>
</protein>
<feature type="region of interest" description="Disordered" evidence="1">
    <location>
        <begin position="81"/>
        <end position="102"/>
    </location>
</feature>
<comment type="caution">
    <text evidence="2">The sequence shown here is derived from an EMBL/GenBank/DDBJ whole genome shotgun (WGS) entry which is preliminary data.</text>
</comment>
<keyword evidence="3" id="KW-1185">Reference proteome</keyword>